<comment type="pathway">
    <text evidence="1">Amino-acid degradation; L-alanine degradation via dehydrogenase pathway; NH(3) and pyruvate from L-alanine: step 1/1.</text>
</comment>
<reference evidence="13 14" key="1">
    <citation type="submission" date="2020-12" db="EMBL/GenBank/DDBJ databases">
        <title>FDA dAtabase for Regulatory Grade micrObial Sequences (FDA-ARGOS): Supporting development and validation of Infectious Disease Dx tests.</title>
        <authorList>
            <person name="Sproer C."/>
            <person name="Gronow S."/>
            <person name="Severitt S."/>
            <person name="Schroder I."/>
            <person name="Tallon L."/>
            <person name="Sadzewicz L."/>
            <person name="Zhao X."/>
            <person name="Boylan J."/>
            <person name="Ott S."/>
            <person name="Bowen H."/>
            <person name="Vavikolanu K."/>
            <person name="Mehta A."/>
            <person name="Aluvathingal J."/>
            <person name="Nadendla S."/>
            <person name="Lowell S."/>
            <person name="Myers T."/>
            <person name="Yan Y."/>
            <person name="Sichtig H."/>
        </authorList>
    </citation>
    <scope>NUCLEOTIDE SEQUENCE [LARGE SCALE GENOMIC DNA]</scope>
    <source>
        <strain evidence="13 14">FDAARGOS_911</strain>
    </source>
</reference>
<evidence type="ECO:0000256" key="9">
    <source>
        <dbReference type="PIRSR" id="PIRSR000183-3"/>
    </source>
</evidence>
<dbReference type="EMBL" id="JAOTML010000001">
    <property type="protein sequence ID" value="MCY3052722.1"/>
    <property type="molecule type" value="Genomic_DNA"/>
</dbReference>
<feature type="binding site" evidence="9">
    <location>
        <begin position="237"/>
        <end position="238"/>
    </location>
    <ligand>
        <name>NAD(+)</name>
        <dbReference type="ChEBI" id="CHEBI:57540"/>
    </ligand>
</feature>
<feature type="binding site" evidence="8">
    <location>
        <position position="74"/>
    </location>
    <ligand>
        <name>substrate</name>
    </ligand>
</feature>
<dbReference type="Pfam" id="PF01262">
    <property type="entry name" value="AlaDh_PNT_C"/>
    <property type="match status" value="1"/>
</dbReference>
<keyword evidence="4 6" id="KW-0560">Oxidoreductase</keyword>
<dbReference type="GO" id="GO:0005886">
    <property type="term" value="C:plasma membrane"/>
    <property type="evidence" value="ECO:0007669"/>
    <property type="project" value="TreeGrafter"/>
</dbReference>
<evidence type="ECO:0000313" key="13">
    <source>
        <dbReference type="EMBL" id="QPS01029.1"/>
    </source>
</evidence>
<dbReference type="CDD" id="cd05305">
    <property type="entry name" value="L-AlaDH"/>
    <property type="match status" value="1"/>
</dbReference>
<dbReference type="EMBL" id="CP065662">
    <property type="protein sequence ID" value="QPS01029.1"/>
    <property type="molecule type" value="Genomic_DNA"/>
</dbReference>
<evidence type="ECO:0000259" key="10">
    <source>
        <dbReference type="SMART" id="SM01002"/>
    </source>
</evidence>
<dbReference type="GeneID" id="35767191"/>
<evidence type="ECO:0000256" key="7">
    <source>
        <dbReference type="PIRSR" id="PIRSR000183-1"/>
    </source>
</evidence>
<dbReference type="InterPro" id="IPR007886">
    <property type="entry name" value="AlaDH/PNT_N"/>
</dbReference>
<feature type="binding site" evidence="9">
    <location>
        <position position="201"/>
    </location>
    <ligand>
        <name>NAD(+)</name>
        <dbReference type="ChEBI" id="CHEBI:57540"/>
    </ligand>
</feature>
<dbReference type="FunFam" id="3.40.50.720:FF:000049">
    <property type="entry name" value="Alanine dehydrogenase"/>
    <property type="match status" value="1"/>
</dbReference>
<dbReference type="SMART" id="SM01003">
    <property type="entry name" value="AlaDh_PNT_N"/>
    <property type="match status" value="1"/>
</dbReference>
<evidence type="ECO:0000256" key="2">
    <source>
        <dbReference type="ARBA" id="ARBA00005689"/>
    </source>
</evidence>
<evidence type="ECO:0000256" key="1">
    <source>
        <dbReference type="ARBA" id="ARBA00005206"/>
    </source>
</evidence>
<keyword evidence="9" id="KW-0547">Nucleotide-binding</keyword>
<dbReference type="InterPro" id="IPR008141">
    <property type="entry name" value="Ala_DH"/>
</dbReference>
<dbReference type="RefSeq" id="WP_060778112.1">
    <property type="nucleotide sequence ID" value="NZ_CAJHLF010000010.1"/>
</dbReference>
<dbReference type="InterPro" id="IPR007698">
    <property type="entry name" value="AlaDH/PNT_NAD(H)-bd"/>
</dbReference>
<dbReference type="OrthoDB" id="9804592at2"/>
<dbReference type="InterPro" id="IPR008143">
    <property type="entry name" value="Ala_DH/PNT_CS2"/>
</dbReference>
<evidence type="ECO:0000259" key="11">
    <source>
        <dbReference type="SMART" id="SM01003"/>
    </source>
</evidence>
<feature type="binding site" evidence="9">
    <location>
        <position position="132"/>
    </location>
    <ligand>
        <name>NAD(+)</name>
        <dbReference type="ChEBI" id="CHEBI:57540"/>
    </ligand>
</feature>
<gene>
    <name evidence="13" type="primary">ald</name>
    <name evidence="13" type="ORF">I6G68_06435</name>
    <name evidence="12" type="ORF">ODY43_01705</name>
</gene>
<evidence type="ECO:0000313" key="14">
    <source>
        <dbReference type="Proteomes" id="UP000594771"/>
    </source>
</evidence>
<feature type="active site" description="Proton donor/acceptor" evidence="7">
    <location>
        <position position="95"/>
    </location>
</feature>
<dbReference type="NCBIfam" id="TIGR00518">
    <property type="entry name" value="alaDH"/>
    <property type="match status" value="1"/>
</dbReference>
<keyword evidence="5 6" id="KW-0520">NAD</keyword>
<comment type="similarity">
    <text evidence="2 6">Belongs to the AlaDH/PNT family.</text>
</comment>
<dbReference type="PIRSF" id="PIRSF000183">
    <property type="entry name" value="Alanine_dh"/>
    <property type="match status" value="1"/>
</dbReference>
<comment type="catalytic activity">
    <reaction evidence="6">
        <text>L-alanine + NAD(+) + H2O = pyruvate + NH4(+) + NADH + H(+)</text>
        <dbReference type="Rhea" id="RHEA:18405"/>
        <dbReference type="ChEBI" id="CHEBI:15361"/>
        <dbReference type="ChEBI" id="CHEBI:15377"/>
        <dbReference type="ChEBI" id="CHEBI:15378"/>
        <dbReference type="ChEBI" id="CHEBI:28938"/>
        <dbReference type="ChEBI" id="CHEBI:57540"/>
        <dbReference type="ChEBI" id="CHEBI:57945"/>
        <dbReference type="ChEBI" id="CHEBI:57972"/>
        <dbReference type="EC" id="1.4.1.1"/>
    </reaction>
</comment>
<feature type="active site" description="Proton donor/acceptor" evidence="7">
    <location>
        <position position="268"/>
    </location>
</feature>
<dbReference type="GO" id="GO:0000166">
    <property type="term" value="F:nucleotide binding"/>
    <property type="evidence" value="ECO:0007669"/>
    <property type="project" value="UniProtKB-KW"/>
</dbReference>
<evidence type="ECO:0000256" key="8">
    <source>
        <dbReference type="PIRSR" id="PIRSR000183-2"/>
    </source>
</evidence>
<keyword evidence="15" id="KW-1185">Reference proteome</keyword>
<dbReference type="Gene3D" id="3.40.50.720">
    <property type="entry name" value="NAD(P)-binding Rossmann-like Domain"/>
    <property type="match status" value="2"/>
</dbReference>
<dbReference type="Pfam" id="PF05222">
    <property type="entry name" value="AlaDh_PNT_N"/>
    <property type="match status" value="1"/>
</dbReference>
<feature type="domain" description="Alanine dehydrogenase/pyridine nucleotide transhydrogenase N-terminal" evidence="11">
    <location>
        <begin position="4"/>
        <end position="135"/>
    </location>
</feature>
<feature type="binding site" evidence="9">
    <location>
        <position position="218"/>
    </location>
    <ligand>
        <name>NAD(+)</name>
        <dbReference type="ChEBI" id="CHEBI:57540"/>
    </ligand>
</feature>
<dbReference type="AlphaFoldDB" id="A0A109REI3"/>
<feature type="binding site" evidence="9">
    <location>
        <position position="196"/>
    </location>
    <ligand>
        <name>NAD(+)</name>
        <dbReference type="ChEBI" id="CHEBI:57540"/>
    </ligand>
</feature>
<reference evidence="12" key="2">
    <citation type="submission" date="2022-09" db="EMBL/GenBank/DDBJ databases">
        <title>Aerococcus urinae taxonomy study.</title>
        <authorList>
            <person name="Christensen J."/>
            <person name="Senneby E."/>
        </authorList>
    </citation>
    <scope>NUCLEOTIDE SEQUENCE</scope>
    <source>
        <strain evidence="12">NLD-066-U95</strain>
    </source>
</reference>
<feature type="domain" description="Alanine dehydrogenase/pyridine nucleotide transhydrogenase NAD(H)-binding" evidence="10">
    <location>
        <begin position="147"/>
        <end position="296"/>
    </location>
</feature>
<dbReference type="KEGG" id="aun:AWM73_03620"/>
<evidence type="ECO:0000256" key="4">
    <source>
        <dbReference type="ARBA" id="ARBA00023002"/>
    </source>
</evidence>
<evidence type="ECO:0000313" key="12">
    <source>
        <dbReference type="EMBL" id="MCY3052722.1"/>
    </source>
</evidence>
<sequence length="367" mass="39353">MRIGVPKEIKNHEDRVAMTPANAFNLVQAGHEVLIESSAGVGSSYEDSEYEEVGAKIVSSAKEAWDVDMVVKVKEPLESEYQYLREDLIVMTYLHLADNEPLVDALIENKTTGVAYETMELNGKLPLLNPMSEVAGRTAIQVGAHYLEKTNGGKGKLLGGVPGTQAGKVVIIGGGNVGYNAARMAVGLGANVTILDLNPARLGELDDLFQGRVNTLMSNAYNIANEVKDADVVIGSVLIPGRKAPILVTEDMVKTMEEGSVLIDVAIDQGGNFETSDHATNHDDPVYTKHGIVHYTVANIPGAVPKTATEALTNATMTYVQQIANLGIEEAAKANHTVFTGVNTYKGELTSADVAETSKHDYKELKF</sequence>
<dbReference type="UniPathway" id="UPA00527">
    <property type="reaction ID" value="UER00585"/>
</dbReference>
<feature type="binding site" evidence="8">
    <location>
        <position position="15"/>
    </location>
    <ligand>
        <name>substrate</name>
    </ligand>
</feature>
<name>A0A109REI3_9LACT</name>
<dbReference type="EC" id="1.4.1.1" evidence="3 6"/>
<evidence type="ECO:0000256" key="6">
    <source>
        <dbReference type="PIRNR" id="PIRNR000183"/>
    </source>
</evidence>
<organism evidence="13 14">
    <name type="scientific">Aerococcus urinae</name>
    <dbReference type="NCBI Taxonomy" id="1376"/>
    <lineage>
        <taxon>Bacteria</taxon>
        <taxon>Bacillati</taxon>
        <taxon>Bacillota</taxon>
        <taxon>Bacilli</taxon>
        <taxon>Lactobacillales</taxon>
        <taxon>Aerococcaceae</taxon>
        <taxon>Aerococcus</taxon>
    </lineage>
</organism>
<dbReference type="SUPFAM" id="SSF51735">
    <property type="entry name" value="NAD(P)-binding Rossmann-fold domains"/>
    <property type="match status" value="1"/>
</dbReference>
<feature type="binding site" evidence="9">
    <location>
        <begin position="265"/>
        <end position="268"/>
    </location>
    <ligand>
        <name>NAD(+)</name>
        <dbReference type="ChEBI" id="CHEBI:57540"/>
    </ligand>
</feature>
<dbReference type="PANTHER" id="PTHR42795:SF1">
    <property type="entry name" value="ALANINE DEHYDROGENASE"/>
    <property type="match status" value="1"/>
</dbReference>
<evidence type="ECO:0000256" key="3">
    <source>
        <dbReference type="ARBA" id="ARBA00012897"/>
    </source>
</evidence>
<proteinExistence type="inferred from homology"/>
<accession>A0A109REI3</accession>
<dbReference type="GO" id="GO:0042853">
    <property type="term" value="P:L-alanine catabolic process"/>
    <property type="evidence" value="ECO:0007669"/>
    <property type="project" value="UniProtKB-UniPathway"/>
</dbReference>
<dbReference type="Proteomes" id="UP000594771">
    <property type="component" value="Chromosome"/>
</dbReference>
<dbReference type="GO" id="GO:0000286">
    <property type="term" value="F:alanine dehydrogenase activity"/>
    <property type="evidence" value="ECO:0007669"/>
    <property type="project" value="UniProtKB-UniRule"/>
</dbReference>
<dbReference type="PROSITE" id="PS00837">
    <property type="entry name" value="ALADH_PNT_2"/>
    <property type="match status" value="1"/>
</dbReference>
<dbReference type="PANTHER" id="PTHR42795">
    <property type="entry name" value="ALANINE DEHYDROGENASE"/>
    <property type="match status" value="1"/>
</dbReference>
<evidence type="ECO:0000256" key="5">
    <source>
        <dbReference type="ARBA" id="ARBA00023027"/>
    </source>
</evidence>
<dbReference type="SMART" id="SM01002">
    <property type="entry name" value="AlaDh_PNT_C"/>
    <property type="match status" value="1"/>
</dbReference>
<dbReference type="Proteomes" id="UP001069145">
    <property type="component" value="Unassembled WGS sequence"/>
</dbReference>
<evidence type="ECO:0000313" key="15">
    <source>
        <dbReference type="Proteomes" id="UP001069145"/>
    </source>
</evidence>
<dbReference type="SUPFAM" id="SSF52283">
    <property type="entry name" value="Formate/glycerate dehydrogenase catalytic domain-like"/>
    <property type="match status" value="1"/>
</dbReference>
<protein>
    <recommendedName>
        <fullName evidence="3 6">Alanine dehydrogenase</fullName>
        <ecNumber evidence="3 6">1.4.1.1</ecNumber>
    </recommendedName>
</protein>
<dbReference type="InterPro" id="IPR036291">
    <property type="entry name" value="NAD(P)-bd_dom_sf"/>
</dbReference>